<reference evidence="3 4" key="2">
    <citation type="submission" date="2020-11" db="EMBL/GenBank/DDBJ databases">
        <title>Description of novel Gluconobacter species.</title>
        <authorList>
            <person name="Cleenwerck I."/>
            <person name="Cnockaert M."/>
            <person name="Borremans W."/>
            <person name="Wieme A.D."/>
            <person name="De Vuyst L."/>
            <person name="Vandamme P."/>
        </authorList>
    </citation>
    <scope>NUCLEOTIDE SEQUENCE [LARGE SCALE GENOMIC DNA]</scope>
    <source>
        <strain evidence="3 4">LMG 31484</strain>
    </source>
</reference>
<name>A0ABR9Y3G5_9PROT</name>
<comment type="similarity">
    <text evidence="1">Belongs to the virb1 family.</text>
</comment>
<comment type="caution">
    <text evidence="3">The sequence shown here is derived from an EMBL/GenBank/DDBJ whole genome shotgun (WGS) entry which is preliminary data.</text>
</comment>
<feature type="domain" description="Transglycosylase SLT" evidence="2">
    <location>
        <begin position="492"/>
        <end position="562"/>
    </location>
</feature>
<accession>A0ABR9Y3G5</accession>
<dbReference type="Proteomes" id="UP000623107">
    <property type="component" value="Unassembled WGS sequence"/>
</dbReference>
<evidence type="ECO:0000313" key="4">
    <source>
        <dbReference type="Proteomes" id="UP000623107"/>
    </source>
</evidence>
<dbReference type="InterPro" id="IPR023346">
    <property type="entry name" value="Lysozyme-like_dom_sf"/>
</dbReference>
<organism evidence="3 4">
    <name type="scientific">Gluconobacter vitians</name>
    <dbReference type="NCBI Taxonomy" id="2728102"/>
    <lineage>
        <taxon>Bacteria</taxon>
        <taxon>Pseudomonadati</taxon>
        <taxon>Pseudomonadota</taxon>
        <taxon>Alphaproteobacteria</taxon>
        <taxon>Acetobacterales</taxon>
        <taxon>Acetobacteraceae</taxon>
        <taxon>Gluconobacter</taxon>
    </lineage>
</organism>
<evidence type="ECO:0000313" key="3">
    <source>
        <dbReference type="EMBL" id="MBF0858397.1"/>
    </source>
</evidence>
<keyword evidence="4" id="KW-1185">Reference proteome</keyword>
<dbReference type="RefSeq" id="WP_194259132.1">
    <property type="nucleotide sequence ID" value="NZ_JABCQG010000004.1"/>
</dbReference>
<dbReference type="InterPro" id="IPR008258">
    <property type="entry name" value="Transglycosylase_SLT_dom_1"/>
</dbReference>
<protein>
    <submittedName>
        <fullName evidence="3">Transglycosylase SLT domain-containing protein</fullName>
    </submittedName>
</protein>
<dbReference type="CDD" id="cd00254">
    <property type="entry name" value="LT-like"/>
    <property type="match status" value="1"/>
</dbReference>
<dbReference type="Gene3D" id="1.10.530.10">
    <property type="match status" value="1"/>
</dbReference>
<reference evidence="4" key="1">
    <citation type="submission" date="2020-04" db="EMBL/GenBank/DDBJ databases">
        <title>Description of novel Gluconacetobacter.</title>
        <authorList>
            <person name="Sombolestani A."/>
        </authorList>
    </citation>
    <scope>NUCLEOTIDE SEQUENCE [LARGE SCALE GENOMIC DNA]</scope>
    <source>
        <strain evidence="4">LMG 31484</strain>
    </source>
</reference>
<proteinExistence type="inferred from homology"/>
<dbReference type="Pfam" id="PF01464">
    <property type="entry name" value="SLT"/>
    <property type="match status" value="1"/>
</dbReference>
<sequence length="1579" mass="164421">MATVEEIEVSYRSQIASPAQADAAALDAVADGLDKVADSAEVTDERIQRSTKSAVGFRNSLDTVTKSANALQNAQNKLVEVQQAVSDGVRRGEITQAEATRTIDAQAAKVQKLTQAHEAAVQSSKGATAAVAETTETARMSSQQMGILADEAHKFFDQIMAGGSAFQAAFYQVPNMVQVMGGFGSAVEMVTGFLVGPAGLALAGAAAAAAVYKVGSSAEAEQEQLATLSQHLRAARDDYTAMANAAEVAARQLSAGSGLSLDDSRSVTTTFAAVPTIDSSSLTTLSQQARDLAEVMGETVPEAAKEMADAYADPAKAAQDFADKGLLGVHQGLVTQVKDLQDSGNRMQAWQLLMQQLGSATQGATDQGLTPFQQALRNLKDSWDGPIQGAKQLTSAIGDGIVAAATKGINALASMGSSLQSVKKWMDSFQPDHVAYEAHQQQIQQGSSSGMSGLIDTVGQQIGAPSDVISLAHRIQPVESSTGQYDRNGAVVTSSAGAIGGMQVMPSNAAGNDLTDPTGNVTAAERLLVRLYSKYSGNEQLVAMAYNWGEGNVDKYLQGQATVPQSVQDYAQKVTGGQTYGATTTAAMQGKVDDALKTSDSSTASQVTDQTNAIKQLTSAQEALDTLHKAGAVSDTDYAARTQDLTQRLMAHKGALNELRDPMQELAHQQQQATDAAWAGTAAQKAMVQVDQQVEEAARKMGQAHATATQMLEAESNEQQVLTGEFNSGIDAMDRKTAAQNTLLSSYDASKGSLDDYLRSVEASETVQATSIAGTKEQARQTAVLTDALKRQAAAQVDITTARKAYSQSLDLSYIKAETDAIGQDSDAVSVQMAVLKERNSLLENGADLTSKASQTDLENVAAIQTATNAYQKQQDTLNELTSDISSAADTLSSSFTQALVNASNGGVTFKSAMQGVESQIISLVAKLALINPLLTAIDGKSRTTLGDVSSILSGGSASGVTSSNAISAYSGGWGWNPVSSAGSSTSSASSLGGSTSWLSSGLKTNLFGTATVGNSIAGIGGGMALGSSVGSMINSNHKTGSTVGSAVGSAAGAAIGSIIPGVGTVIGGLIGGLIGGGAGSLFGGHAKNPYTIDQVMTTGGSLSLGKTWNQAQTDQITEQLKSDISSFNKVLSAEGVSIGGGDGGLLGTVRDDKNNKDKSLQSVSLTDLLKQATYSTSDATFQQALQQGLPSDATSVSDYTTAIQNLKTMADTVDQLGVAVSKFNSDGTVTVSNFTQATGDLKTALDTALDGKTLSTSDLQTQISTITTFVNTTMPGLLSATVSGQQSWVEQMTALRATYDAAGSQAASYGLDGSAINAKFNSLYQEGFNDQLTTLRQSDLSVQARYQTATGDDEGSALTSFDLSADQQRQQLADNWKSFLGDSYASQQEYINQSADLEKTLAAERLQIQAQYNGTSIAQMKQYQDQAEQSLTSVFSSLTDYARGLNTSDASPLSAQAQYQASNDNLMSDYQAAMGGDYDALSRIQSDSSTFLTESKTYQGSGVGYANDFSQVSNILSALGKADTDKLTASLVTKLSQQSMDVMKGMSDQLGDLAKTVATMQKQMQLKAVTDATRPRAA</sequence>
<evidence type="ECO:0000256" key="1">
    <source>
        <dbReference type="ARBA" id="ARBA00009387"/>
    </source>
</evidence>
<dbReference type="SUPFAM" id="SSF53955">
    <property type="entry name" value="Lysozyme-like"/>
    <property type="match status" value="1"/>
</dbReference>
<gene>
    <name evidence="3" type="ORF">HKD24_04095</name>
</gene>
<evidence type="ECO:0000259" key="2">
    <source>
        <dbReference type="Pfam" id="PF01464"/>
    </source>
</evidence>
<dbReference type="EMBL" id="JABCQG010000004">
    <property type="protein sequence ID" value="MBF0858397.1"/>
    <property type="molecule type" value="Genomic_DNA"/>
</dbReference>